<evidence type="ECO:0000313" key="2">
    <source>
        <dbReference type="Proteomes" id="UP000531231"/>
    </source>
</evidence>
<dbReference type="EMBL" id="JACHIL010000003">
    <property type="protein sequence ID" value="MBB5091758.1"/>
    <property type="molecule type" value="Genomic_DNA"/>
</dbReference>
<comment type="caution">
    <text evidence="1">The sequence shown here is derived from an EMBL/GenBank/DDBJ whole genome shotgun (WGS) entry which is preliminary data.</text>
</comment>
<keyword evidence="2" id="KW-1185">Reference proteome</keyword>
<dbReference type="Gene3D" id="2.40.10.270">
    <property type="entry name" value="Bacteriophage SPP1 head-tail adaptor protein"/>
    <property type="match status" value="1"/>
</dbReference>
<dbReference type="Proteomes" id="UP000531231">
    <property type="component" value="Unassembled WGS sequence"/>
</dbReference>
<dbReference type="RefSeq" id="WP_151159713.1">
    <property type="nucleotide sequence ID" value="NZ_JACHIL010000003.1"/>
</dbReference>
<sequence>MIDAGQMDYSVAFDAPSKIPDGHGGTENGWTADNVAVKEYAAFRFLRGGETVQAARLQGKQPVVVTVYSNSVTRQITTAWRMRDVRAGAYDAKGNWRGDVYNIRSIVPTNDRQFLEITAEKGVAL</sequence>
<name>A0A7W8AJY1_9HYPH</name>
<protein>
    <submittedName>
        <fullName evidence="1">Head-tail adaptor</fullName>
    </submittedName>
</protein>
<gene>
    <name evidence="1" type="ORF">HNQ68_002299</name>
</gene>
<dbReference type="Pfam" id="PF05521">
    <property type="entry name" value="Phage_HCP"/>
    <property type="match status" value="1"/>
</dbReference>
<accession>A0A7W8AJY1</accession>
<dbReference type="InterPro" id="IPR038666">
    <property type="entry name" value="SSP1_head-tail_sf"/>
</dbReference>
<organism evidence="1 2">
    <name type="scientific">Pseudochrobactrum saccharolyticum</name>
    <dbReference type="NCBI Taxonomy" id="354352"/>
    <lineage>
        <taxon>Bacteria</taxon>
        <taxon>Pseudomonadati</taxon>
        <taxon>Pseudomonadota</taxon>
        <taxon>Alphaproteobacteria</taxon>
        <taxon>Hyphomicrobiales</taxon>
        <taxon>Brucellaceae</taxon>
        <taxon>Pseudochrobactrum</taxon>
    </lineage>
</organism>
<dbReference type="AlphaFoldDB" id="A0A7W8AJY1"/>
<dbReference type="InterPro" id="IPR008767">
    <property type="entry name" value="Phage_SPP1_head-tail_adaptor"/>
</dbReference>
<reference evidence="1 2" key="1">
    <citation type="submission" date="2020-08" db="EMBL/GenBank/DDBJ databases">
        <title>Genomic Encyclopedia of Type Strains, Phase IV (KMG-IV): sequencing the most valuable type-strain genomes for metagenomic binning, comparative biology and taxonomic classification.</title>
        <authorList>
            <person name="Goeker M."/>
        </authorList>
    </citation>
    <scope>NUCLEOTIDE SEQUENCE [LARGE SCALE GENOMIC DNA]</scope>
    <source>
        <strain evidence="1 2">DSM 25620</strain>
    </source>
</reference>
<evidence type="ECO:0000313" key="1">
    <source>
        <dbReference type="EMBL" id="MBB5091758.1"/>
    </source>
</evidence>
<proteinExistence type="predicted"/>